<keyword evidence="2" id="KW-1185">Reference proteome</keyword>
<proteinExistence type="predicted"/>
<reference evidence="1" key="1">
    <citation type="submission" date="2019-05" db="EMBL/GenBank/DDBJ databases">
        <title>Annotation for the trematode Paragonimus heterotremus.</title>
        <authorList>
            <person name="Choi Y.-J."/>
        </authorList>
    </citation>
    <scope>NUCLEOTIDE SEQUENCE</scope>
    <source>
        <strain evidence="1">LC</strain>
    </source>
</reference>
<dbReference type="Proteomes" id="UP000748531">
    <property type="component" value="Unassembled WGS sequence"/>
</dbReference>
<name>A0A8J4TH18_9TREM</name>
<evidence type="ECO:0000313" key="1">
    <source>
        <dbReference type="EMBL" id="KAF5401176.1"/>
    </source>
</evidence>
<evidence type="ECO:0000313" key="2">
    <source>
        <dbReference type="Proteomes" id="UP000748531"/>
    </source>
</evidence>
<accession>A0A8J4TH18</accession>
<sequence length="126" mass="14808">MNAHQTEMQWTEFMPCTKYNIVLYGLSRNATAVLLAQRKITKVLLARTEGPMIVINWEPSELAMYFSLVFYVNTFDRRQQRFRPVGGINEFRIVRPAAVNLYGKIRNKLFLLDRLEFSQITEVDNM</sequence>
<protein>
    <submittedName>
        <fullName evidence="1">Uncharacterized protein</fullName>
    </submittedName>
</protein>
<gene>
    <name evidence="1" type="ORF">PHET_05611</name>
</gene>
<dbReference type="AlphaFoldDB" id="A0A8J4TH18"/>
<comment type="caution">
    <text evidence="1">The sequence shown here is derived from an EMBL/GenBank/DDBJ whole genome shotgun (WGS) entry which is preliminary data.</text>
</comment>
<dbReference type="EMBL" id="LUCH01002652">
    <property type="protein sequence ID" value="KAF5401176.1"/>
    <property type="molecule type" value="Genomic_DNA"/>
</dbReference>
<organism evidence="1 2">
    <name type="scientific">Paragonimus heterotremus</name>
    <dbReference type="NCBI Taxonomy" id="100268"/>
    <lineage>
        <taxon>Eukaryota</taxon>
        <taxon>Metazoa</taxon>
        <taxon>Spiralia</taxon>
        <taxon>Lophotrochozoa</taxon>
        <taxon>Platyhelminthes</taxon>
        <taxon>Trematoda</taxon>
        <taxon>Digenea</taxon>
        <taxon>Plagiorchiida</taxon>
        <taxon>Troglotremata</taxon>
        <taxon>Troglotrematidae</taxon>
        <taxon>Paragonimus</taxon>
    </lineage>
</organism>